<name>A0A1M5KMB2_9BRAD</name>
<dbReference type="EMBL" id="LT670818">
    <property type="protein sequence ID" value="SHG53927.1"/>
    <property type="molecule type" value="Genomic_DNA"/>
</dbReference>
<dbReference type="Proteomes" id="UP000190675">
    <property type="component" value="Chromosome I"/>
</dbReference>
<accession>A0A1M5KMB2</accession>
<organism evidence="2 3">
    <name type="scientific">Bradyrhizobium erythrophlei</name>
    <dbReference type="NCBI Taxonomy" id="1437360"/>
    <lineage>
        <taxon>Bacteria</taxon>
        <taxon>Pseudomonadati</taxon>
        <taxon>Pseudomonadota</taxon>
        <taxon>Alphaproteobacteria</taxon>
        <taxon>Hyphomicrobiales</taxon>
        <taxon>Nitrobacteraceae</taxon>
        <taxon>Bradyrhizobium</taxon>
    </lineage>
</organism>
<feature type="region of interest" description="Disordered" evidence="1">
    <location>
        <begin position="1"/>
        <end position="29"/>
    </location>
</feature>
<evidence type="ECO:0000313" key="3">
    <source>
        <dbReference type="Proteomes" id="UP000190675"/>
    </source>
</evidence>
<reference evidence="2 3" key="1">
    <citation type="submission" date="2016-11" db="EMBL/GenBank/DDBJ databases">
        <authorList>
            <person name="Jaros S."/>
            <person name="Januszkiewicz K."/>
            <person name="Wedrychowicz H."/>
        </authorList>
    </citation>
    <scope>NUCLEOTIDE SEQUENCE [LARGE SCALE GENOMIC DNA]</scope>
    <source>
        <strain evidence="2 3">GAS242</strain>
    </source>
</reference>
<sequence>MENSSGEDSHRLNYGRLSGPASIPHNPETASTCSGLLFRKLGVHANHHGRMPVPAGHILSLRAGRSRQFGQGPLWVKIGRTRIEQMSSAVLPTTDIRRCMIGGERYRFRTRYPANARANGEPAGLLFHCLTSRIKSSLWDSNVRTCDTNNGLLTRIACMLPPPIRAIGPHEEPWYSSDRNSPATGAWRTSPPLHSLESTRLCASTQQTYGSKPRSEDIYARVVPGSSTLSEGKATVA</sequence>
<dbReference type="AlphaFoldDB" id="A0A1M5KMB2"/>
<gene>
    <name evidence="2" type="ORF">SAMN05444169_2948</name>
</gene>
<evidence type="ECO:0000256" key="1">
    <source>
        <dbReference type="SAM" id="MobiDB-lite"/>
    </source>
</evidence>
<protein>
    <submittedName>
        <fullName evidence="2">Uncharacterized protein</fullName>
    </submittedName>
</protein>
<proteinExistence type="predicted"/>
<evidence type="ECO:0000313" key="2">
    <source>
        <dbReference type="EMBL" id="SHG53927.1"/>
    </source>
</evidence>